<dbReference type="EMBL" id="AONQ01000005">
    <property type="protein sequence ID" value="EME71390.1"/>
    <property type="molecule type" value="Genomic_DNA"/>
</dbReference>
<proteinExistence type="predicted"/>
<sequence length="154" mass="16419">MIMAHVRQQVRGAVVTALTGLATTSSRVFASRDARIKPAEMPALCVYTTSESCRTTDKQGGQQRDIELVVEGHAAQAAELDDKLDLIASEVETALFADWSLGGLAVGLVLDRTSIGLLAEDEHGRAIDPKIGLIRLTFTVTVLTIEGSPDMVAN</sequence>
<dbReference type="PATRIC" id="fig|1244869.3.peg.647"/>
<dbReference type="eggNOG" id="ENOG5033FSF">
    <property type="taxonomic scope" value="Bacteria"/>
</dbReference>
<protein>
    <submittedName>
        <fullName evidence="1">Uncharacterized protein</fullName>
    </submittedName>
</protein>
<evidence type="ECO:0000313" key="1">
    <source>
        <dbReference type="EMBL" id="EME71390.1"/>
    </source>
</evidence>
<dbReference type="AlphaFoldDB" id="M2ZAF8"/>
<keyword evidence="2" id="KW-1185">Reference proteome</keyword>
<evidence type="ECO:0000313" key="2">
    <source>
        <dbReference type="Proteomes" id="UP000011744"/>
    </source>
</evidence>
<dbReference type="InterPro" id="IPR038512">
    <property type="entry name" value="GpU-like_sf"/>
</dbReference>
<dbReference type="Gene3D" id="3.30.70.1700">
    <property type="entry name" value="Phage minor tail protein U"/>
    <property type="match status" value="1"/>
</dbReference>
<gene>
    <name evidence="1" type="ORF">H261_03238</name>
</gene>
<dbReference type="Proteomes" id="UP000011744">
    <property type="component" value="Unassembled WGS sequence"/>
</dbReference>
<reference evidence="1 2" key="1">
    <citation type="journal article" date="2014" name="Genome Announc.">
        <title>Draft Genome Sequence of Magnetospirillum sp. Strain SO-1, a Freshwater Magnetotactic Bacterium Isolated from the Ol'khovka River, Russia.</title>
        <authorList>
            <person name="Grouzdev D.S."/>
            <person name="Dziuba M.V."/>
            <person name="Sukhacheva M.S."/>
            <person name="Mardanov A.V."/>
            <person name="Beletskiy A.V."/>
            <person name="Kuznetsov B.B."/>
            <person name="Skryabin K.G."/>
        </authorList>
    </citation>
    <scope>NUCLEOTIDE SEQUENCE [LARGE SCALE GENOMIC DNA]</scope>
    <source>
        <strain evidence="1 2">SO-1</strain>
    </source>
</reference>
<organism evidence="1 2">
    <name type="scientific">Paramagnetospirillum caucaseum</name>
    <dbReference type="NCBI Taxonomy" id="1244869"/>
    <lineage>
        <taxon>Bacteria</taxon>
        <taxon>Pseudomonadati</taxon>
        <taxon>Pseudomonadota</taxon>
        <taxon>Alphaproteobacteria</taxon>
        <taxon>Rhodospirillales</taxon>
        <taxon>Magnetospirillaceae</taxon>
        <taxon>Paramagnetospirillum</taxon>
    </lineage>
</organism>
<name>M2ZAF8_9PROT</name>
<dbReference type="STRING" id="1244869.H261_03238"/>
<comment type="caution">
    <text evidence="1">The sequence shown here is derived from an EMBL/GenBank/DDBJ whole genome shotgun (WGS) entry which is preliminary data.</text>
</comment>
<accession>M2ZAF8</accession>